<accession>A0AAN8SH16</accession>
<evidence type="ECO:0000256" key="5">
    <source>
        <dbReference type="ARBA" id="ARBA00023242"/>
    </source>
</evidence>
<feature type="region of interest" description="Disordered" evidence="6">
    <location>
        <begin position="1"/>
        <end position="71"/>
    </location>
</feature>
<feature type="region of interest" description="Disordered" evidence="6">
    <location>
        <begin position="311"/>
        <end position="337"/>
    </location>
</feature>
<organism evidence="8 9">
    <name type="scientific">Polyplax serrata</name>
    <name type="common">Common mouse louse</name>
    <dbReference type="NCBI Taxonomy" id="468196"/>
    <lineage>
        <taxon>Eukaryota</taxon>
        <taxon>Metazoa</taxon>
        <taxon>Ecdysozoa</taxon>
        <taxon>Arthropoda</taxon>
        <taxon>Hexapoda</taxon>
        <taxon>Insecta</taxon>
        <taxon>Pterygota</taxon>
        <taxon>Neoptera</taxon>
        <taxon>Paraneoptera</taxon>
        <taxon>Psocodea</taxon>
        <taxon>Troctomorpha</taxon>
        <taxon>Phthiraptera</taxon>
        <taxon>Anoplura</taxon>
        <taxon>Polyplacidae</taxon>
        <taxon>Polyplax</taxon>
    </lineage>
</organism>
<dbReference type="InterPro" id="IPR032067">
    <property type="entry name" value="FOXO-TAD"/>
</dbReference>
<feature type="compositionally biased region" description="Polar residues" evidence="6">
    <location>
        <begin position="311"/>
        <end position="332"/>
    </location>
</feature>
<feature type="region of interest" description="Disordered" evidence="6">
    <location>
        <begin position="392"/>
        <end position="454"/>
    </location>
</feature>
<evidence type="ECO:0000256" key="2">
    <source>
        <dbReference type="ARBA" id="ARBA00022473"/>
    </source>
</evidence>
<evidence type="ECO:0000313" key="8">
    <source>
        <dbReference type="EMBL" id="KAK6644767.1"/>
    </source>
</evidence>
<gene>
    <name evidence="8" type="ORF">RUM43_001040</name>
</gene>
<keyword evidence="3" id="KW-0805">Transcription regulation</keyword>
<feature type="compositionally biased region" description="Basic and acidic residues" evidence="6">
    <location>
        <begin position="416"/>
        <end position="434"/>
    </location>
</feature>
<dbReference type="PANTHER" id="PTHR45767">
    <property type="entry name" value="FORKHEAD BOX PROTEIN O"/>
    <property type="match status" value="1"/>
</dbReference>
<keyword evidence="2" id="KW-0217">Developmental protein</keyword>
<protein>
    <recommendedName>
        <fullName evidence="7">FOXO protein transactivation domain-containing protein</fullName>
    </recommendedName>
</protein>
<evidence type="ECO:0000256" key="4">
    <source>
        <dbReference type="ARBA" id="ARBA00023163"/>
    </source>
</evidence>
<dbReference type="GO" id="GO:0000978">
    <property type="term" value="F:RNA polymerase II cis-regulatory region sequence-specific DNA binding"/>
    <property type="evidence" value="ECO:0007669"/>
    <property type="project" value="TreeGrafter"/>
</dbReference>
<comment type="caution">
    <text evidence="8">The sequence shown here is derived from an EMBL/GenBank/DDBJ whole genome shotgun (WGS) entry which is preliminary data.</text>
</comment>
<evidence type="ECO:0000256" key="3">
    <source>
        <dbReference type="ARBA" id="ARBA00023015"/>
    </source>
</evidence>
<sequence>MRVQNEGTGKSSWWMINPDAKPGKSSRRRATSMETSKFEKRRGRVKKKVETLRNGLIPADATPSPSSSVSEGLDMFPDSPLHSNTGFQLSPDFRPRASSNASSCGRLSPIPFSESEWNSPTSYPSSYVSEQLAGSLAEDMKLHHEAFITGGFTNSGGPPPPPPPYQAPFDGFGARIGHAPTPYGISHCPVHRVQGCSCALSQCTGESLSPAGLSPSCLQNESSPDPMSGTQTSYIRRGSLGAPRLRNTPSTMMGQLMGALNNSAVLDDLNLNIETFHGGFDCNVDEVIKHELSMDGSLDFNFSHNQTSLTGGQTVADSNSGQPGSNYSTTGVTVEPNAPHAVQPDVEIRRLYSFRLPPRGLTLEEWEQTFWPCCVQIRLRMAPITFSSDKKRFPGWEEKRQTDRQAGRQAGAFGWARDESLRGSEGLDLKERRHENRKGKRKDEDAGENEKPPI</sequence>
<dbReference type="Proteomes" id="UP001372834">
    <property type="component" value="Unassembled WGS sequence"/>
</dbReference>
<feature type="compositionally biased region" description="Basic and acidic residues" evidence="6">
    <location>
        <begin position="392"/>
        <end position="406"/>
    </location>
</feature>
<comment type="subcellular location">
    <subcellularLocation>
        <location evidence="1">Nucleus</location>
    </subcellularLocation>
</comment>
<feature type="compositionally biased region" description="Polar residues" evidence="6">
    <location>
        <begin position="1"/>
        <end position="11"/>
    </location>
</feature>
<evidence type="ECO:0000256" key="1">
    <source>
        <dbReference type="ARBA" id="ARBA00004123"/>
    </source>
</evidence>
<reference evidence="8 9" key="1">
    <citation type="submission" date="2023-10" db="EMBL/GenBank/DDBJ databases">
        <title>Genomes of two closely related lineages of the louse Polyplax serrata with different host specificities.</title>
        <authorList>
            <person name="Martinu J."/>
            <person name="Tarabai H."/>
            <person name="Stefka J."/>
            <person name="Hypsa V."/>
        </authorList>
    </citation>
    <scope>NUCLEOTIDE SEQUENCE [LARGE SCALE GENOMIC DNA]</scope>
    <source>
        <strain evidence="8">HR10_N</strain>
    </source>
</reference>
<name>A0AAN8SH16_POLSC</name>
<dbReference type="GO" id="GO:0000981">
    <property type="term" value="F:DNA-binding transcription factor activity, RNA polymerase II-specific"/>
    <property type="evidence" value="ECO:0007669"/>
    <property type="project" value="TreeGrafter"/>
</dbReference>
<feature type="compositionally biased region" description="Basic and acidic residues" evidence="6">
    <location>
        <begin position="441"/>
        <end position="454"/>
    </location>
</feature>
<dbReference type="Pfam" id="PF16676">
    <property type="entry name" value="FOXO-TAD"/>
    <property type="match status" value="1"/>
</dbReference>
<dbReference type="EMBL" id="JAWJWE010000001">
    <property type="protein sequence ID" value="KAK6644767.1"/>
    <property type="molecule type" value="Genomic_DNA"/>
</dbReference>
<keyword evidence="4" id="KW-0804">Transcription</keyword>
<keyword evidence="5" id="KW-0539">Nucleus</keyword>
<evidence type="ECO:0000259" key="7">
    <source>
        <dbReference type="Pfam" id="PF16676"/>
    </source>
</evidence>
<dbReference type="GO" id="GO:0005634">
    <property type="term" value="C:nucleus"/>
    <property type="evidence" value="ECO:0007669"/>
    <property type="project" value="UniProtKB-SubCell"/>
</dbReference>
<dbReference type="PANTHER" id="PTHR45767:SF2">
    <property type="entry name" value="FORKHEAD BOX PROTEIN O"/>
    <property type="match status" value="1"/>
</dbReference>
<dbReference type="AlphaFoldDB" id="A0AAN8SH16"/>
<evidence type="ECO:0000256" key="6">
    <source>
        <dbReference type="SAM" id="MobiDB-lite"/>
    </source>
</evidence>
<evidence type="ECO:0000313" key="9">
    <source>
        <dbReference type="Proteomes" id="UP001372834"/>
    </source>
</evidence>
<proteinExistence type="predicted"/>
<feature type="domain" description="FOXO protein transactivation" evidence="7">
    <location>
        <begin position="268"/>
        <end position="302"/>
    </location>
</feature>